<evidence type="ECO:0000256" key="1">
    <source>
        <dbReference type="ARBA" id="ARBA00022723"/>
    </source>
</evidence>
<dbReference type="Proteomes" id="UP001229952">
    <property type="component" value="Chromosome"/>
</dbReference>
<dbReference type="RefSeq" id="WP_306089292.1">
    <property type="nucleotide sequence ID" value="NZ_CP120992.1"/>
</dbReference>
<dbReference type="Pfam" id="PF02607">
    <property type="entry name" value="B12-binding_2"/>
    <property type="match status" value="1"/>
</dbReference>
<dbReference type="InterPro" id="IPR003759">
    <property type="entry name" value="Cbl-bd_cap"/>
</dbReference>
<evidence type="ECO:0000313" key="5">
    <source>
        <dbReference type="Proteomes" id="UP001229952"/>
    </source>
</evidence>
<dbReference type="Pfam" id="PF02310">
    <property type="entry name" value="B12-binding"/>
    <property type="match status" value="1"/>
</dbReference>
<dbReference type="EMBL" id="CP120992">
    <property type="protein sequence ID" value="WLQ42162.1"/>
    <property type="molecule type" value="Genomic_DNA"/>
</dbReference>
<dbReference type="CDD" id="cd02065">
    <property type="entry name" value="B12-binding_like"/>
    <property type="match status" value="1"/>
</dbReference>
<dbReference type="SUPFAM" id="SSF52242">
    <property type="entry name" value="Cobalamin (vitamin B12)-binding domain"/>
    <property type="match status" value="1"/>
</dbReference>
<dbReference type="PANTHER" id="PTHR45833:SF1">
    <property type="entry name" value="METHIONINE SYNTHASE"/>
    <property type="match status" value="1"/>
</dbReference>
<evidence type="ECO:0000256" key="2">
    <source>
        <dbReference type="ARBA" id="ARBA00023285"/>
    </source>
</evidence>
<keyword evidence="2" id="KW-0170">Cobalt</keyword>
<dbReference type="Gene3D" id="3.40.50.280">
    <property type="entry name" value="Cobalamin-binding domain"/>
    <property type="match status" value="1"/>
</dbReference>
<feature type="domain" description="B12-binding" evidence="3">
    <location>
        <begin position="99"/>
        <end position="225"/>
    </location>
</feature>
<keyword evidence="5" id="KW-1185">Reference proteome</keyword>
<dbReference type="Gene3D" id="1.10.1240.10">
    <property type="entry name" value="Methionine synthase domain"/>
    <property type="match status" value="1"/>
</dbReference>
<protein>
    <submittedName>
        <fullName evidence="4">Cobalamin-dependent protein</fullName>
    </submittedName>
</protein>
<dbReference type="PROSITE" id="PS51332">
    <property type="entry name" value="B12_BINDING"/>
    <property type="match status" value="1"/>
</dbReference>
<sequence length="363" mass="38695">MTQSNRATDDIPALRDQLWAAVSARDEFGAADIVFAALDGGLAAETVLLDLIAPVQATVGAEWAANRLSVAQEHAATAISERVIAALAHHPATRTTASLGRITVACVDQEWHVMPARLLAEVLTLRGWQVDFLGAQVPTPHLIAHLHRSGADAVALSSSISTRLPAAHAAITACQAIGVPVLVGGAAFGPDGRYARLLGADAWAPDARVAAQQLADGIAVTPATGRQQVDDLPHLADQEYTLVARSHDRLVRQVLTQLEVRFPAMAAYTAQQRERTAEDIAHIVEFLTVALYTDDDDLFTSFITWTVGILTARRVPAQSLRPALKILAAELKEFPRSTRLLDRARFALDSAPVPAGTHLGATA</sequence>
<organism evidence="4 5">
    <name type="scientific">Streptomyces laculatispora</name>
    <dbReference type="NCBI Taxonomy" id="887464"/>
    <lineage>
        <taxon>Bacteria</taxon>
        <taxon>Bacillati</taxon>
        <taxon>Actinomycetota</taxon>
        <taxon>Actinomycetes</taxon>
        <taxon>Kitasatosporales</taxon>
        <taxon>Streptomycetaceae</taxon>
        <taxon>Streptomyces</taxon>
    </lineage>
</organism>
<evidence type="ECO:0000313" key="4">
    <source>
        <dbReference type="EMBL" id="WLQ42162.1"/>
    </source>
</evidence>
<dbReference type="InterPro" id="IPR036594">
    <property type="entry name" value="Meth_synthase_dom"/>
</dbReference>
<dbReference type="InterPro" id="IPR050554">
    <property type="entry name" value="Met_Synthase/Corrinoid"/>
</dbReference>
<accession>A0ABY9I7G9</accession>
<dbReference type="PANTHER" id="PTHR45833">
    <property type="entry name" value="METHIONINE SYNTHASE"/>
    <property type="match status" value="1"/>
</dbReference>
<reference evidence="4 5" key="1">
    <citation type="submission" date="2023-03" db="EMBL/GenBank/DDBJ databases">
        <title>Isolation and description of six Streptomyces strains from soil environments, able to metabolize different microbial glucans.</title>
        <authorList>
            <person name="Widen T."/>
            <person name="Larsbrink J."/>
        </authorList>
    </citation>
    <scope>NUCLEOTIDE SEQUENCE [LARGE SCALE GENOMIC DNA]</scope>
    <source>
        <strain evidence="4 5">Mut2</strain>
    </source>
</reference>
<gene>
    <name evidence="4" type="ORF">P8A22_20690</name>
</gene>
<dbReference type="InterPro" id="IPR036724">
    <property type="entry name" value="Cobalamin-bd_sf"/>
</dbReference>
<name>A0ABY9I7G9_9ACTN</name>
<evidence type="ECO:0000259" key="3">
    <source>
        <dbReference type="PROSITE" id="PS51332"/>
    </source>
</evidence>
<dbReference type="InterPro" id="IPR006158">
    <property type="entry name" value="Cobalamin-bd"/>
</dbReference>
<keyword evidence="1" id="KW-0479">Metal-binding</keyword>
<proteinExistence type="predicted"/>